<sequence length="173" mass="18337">MAAALDENAVADLQRSHGKYIYHGTDVHVVESIVAEGLLPGGGPGGRLANHFVVGPMPTQWSESRGFRRGSNAVVQCNLEVLRKSGVRLFKGADGVLLADVDLPDPRQQQPWMRSADVPASAAPAEGAEVEDADTEPSSSDSELPDTTAPAAPAVAKKELRALLFHSWDSYPA</sequence>
<feature type="region of interest" description="Disordered" evidence="1">
    <location>
        <begin position="108"/>
        <end position="153"/>
    </location>
</feature>
<name>A0A1Q9BR06_SYMMI</name>
<proteinExistence type="predicted"/>
<reference evidence="2 3" key="1">
    <citation type="submission" date="2016-02" db="EMBL/GenBank/DDBJ databases">
        <title>Genome analysis of coral dinoflagellate symbionts highlights evolutionary adaptations to a symbiotic lifestyle.</title>
        <authorList>
            <person name="Aranda M."/>
            <person name="Li Y."/>
            <person name="Liew Y.J."/>
            <person name="Baumgarten S."/>
            <person name="Simakov O."/>
            <person name="Wilson M."/>
            <person name="Piel J."/>
            <person name="Ashoor H."/>
            <person name="Bougouffa S."/>
            <person name="Bajic V.B."/>
            <person name="Ryu T."/>
            <person name="Ravasi T."/>
            <person name="Bayer T."/>
            <person name="Micklem G."/>
            <person name="Kim H."/>
            <person name="Bhak J."/>
            <person name="Lajeunesse T.C."/>
            <person name="Voolstra C.R."/>
        </authorList>
    </citation>
    <scope>NUCLEOTIDE SEQUENCE [LARGE SCALE GENOMIC DNA]</scope>
    <source>
        <strain evidence="2 3">CCMP2467</strain>
    </source>
</reference>
<dbReference type="Gene3D" id="3.20.170.30">
    <property type="match status" value="1"/>
</dbReference>
<accession>A0A1Q9BR06</accession>
<dbReference type="AlphaFoldDB" id="A0A1Q9BR06"/>
<protein>
    <submittedName>
        <fullName evidence="2">Uncharacterized protein</fullName>
    </submittedName>
</protein>
<dbReference type="InterPro" id="IPR042081">
    <property type="entry name" value="RNA_2'-PTrans_C"/>
</dbReference>
<dbReference type="EMBL" id="LSRX01006375">
    <property type="protein sequence ID" value="OLP73101.1"/>
    <property type="molecule type" value="Genomic_DNA"/>
</dbReference>
<dbReference type="OrthoDB" id="10370573at2759"/>
<gene>
    <name evidence="2" type="ORF">AK812_SmicGene47801</name>
</gene>
<keyword evidence="3" id="KW-1185">Reference proteome</keyword>
<evidence type="ECO:0000313" key="3">
    <source>
        <dbReference type="Proteomes" id="UP000186817"/>
    </source>
</evidence>
<comment type="caution">
    <text evidence="2">The sequence shown here is derived from an EMBL/GenBank/DDBJ whole genome shotgun (WGS) entry which is preliminary data.</text>
</comment>
<organism evidence="2 3">
    <name type="scientific">Symbiodinium microadriaticum</name>
    <name type="common">Dinoflagellate</name>
    <name type="synonym">Zooxanthella microadriatica</name>
    <dbReference type="NCBI Taxonomy" id="2951"/>
    <lineage>
        <taxon>Eukaryota</taxon>
        <taxon>Sar</taxon>
        <taxon>Alveolata</taxon>
        <taxon>Dinophyceae</taxon>
        <taxon>Suessiales</taxon>
        <taxon>Symbiodiniaceae</taxon>
        <taxon>Symbiodinium</taxon>
    </lineage>
</organism>
<dbReference type="Proteomes" id="UP000186817">
    <property type="component" value="Unassembled WGS sequence"/>
</dbReference>
<evidence type="ECO:0000256" key="1">
    <source>
        <dbReference type="SAM" id="MobiDB-lite"/>
    </source>
</evidence>
<evidence type="ECO:0000313" key="2">
    <source>
        <dbReference type="EMBL" id="OLP73101.1"/>
    </source>
</evidence>
<dbReference type="SUPFAM" id="SSF56399">
    <property type="entry name" value="ADP-ribosylation"/>
    <property type="match status" value="1"/>
</dbReference>